<dbReference type="InterPro" id="IPR002575">
    <property type="entry name" value="Aminoglycoside_PTrfase"/>
</dbReference>
<evidence type="ECO:0000313" key="2">
    <source>
        <dbReference type="EMBL" id="GIF80617.1"/>
    </source>
</evidence>
<organism evidence="2 3">
    <name type="scientific">Catellatospora bangladeshensis</name>
    <dbReference type="NCBI Taxonomy" id="310355"/>
    <lineage>
        <taxon>Bacteria</taxon>
        <taxon>Bacillati</taxon>
        <taxon>Actinomycetota</taxon>
        <taxon>Actinomycetes</taxon>
        <taxon>Micromonosporales</taxon>
        <taxon>Micromonosporaceae</taxon>
        <taxon>Catellatospora</taxon>
    </lineage>
</organism>
<evidence type="ECO:0000313" key="3">
    <source>
        <dbReference type="Proteomes" id="UP000601223"/>
    </source>
</evidence>
<dbReference type="InterPro" id="IPR011009">
    <property type="entry name" value="Kinase-like_dom_sf"/>
</dbReference>
<dbReference type="Gene3D" id="3.90.1200.10">
    <property type="match status" value="1"/>
</dbReference>
<dbReference type="AlphaFoldDB" id="A0A8J3JHK2"/>
<name>A0A8J3JHK2_9ACTN</name>
<gene>
    <name evidence="2" type="ORF">Cba03nite_19660</name>
</gene>
<comment type="caution">
    <text evidence="2">The sequence shown here is derived from an EMBL/GenBank/DDBJ whole genome shotgun (WGS) entry which is preliminary data.</text>
</comment>
<dbReference type="Proteomes" id="UP000601223">
    <property type="component" value="Unassembled WGS sequence"/>
</dbReference>
<accession>A0A8J3JHK2</accession>
<dbReference type="PANTHER" id="PTHR21310">
    <property type="entry name" value="AMINOGLYCOSIDE PHOSPHOTRANSFERASE-RELATED-RELATED"/>
    <property type="match status" value="1"/>
</dbReference>
<evidence type="ECO:0000259" key="1">
    <source>
        <dbReference type="Pfam" id="PF01636"/>
    </source>
</evidence>
<dbReference type="RefSeq" id="WP_203744409.1">
    <property type="nucleotide sequence ID" value="NZ_BONF01000010.1"/>
</dbReference>
<sequence length="326" mass="36003">MRSITKPVLSGTDIARLIRDGLGEQAVVTGHEEFTDGFFNAAHAVRLADGREVVLKVAPDAGLTVLTYEVDLMHTEIEFFRRAAGAGVPLPRMWHADPERGVMVMERLRGVSFEQAKKTMDPAHVLEIRRELGRISAAITAVPGERFGYPRRDGRTRSGSWRESFLQYIEDILGDATGSDRPLPRPAAEIRELVHRHAPLLDEVTAPALVHFDLWDGNVFVVADGDGWRVEGIIDGERAFYGDPVAELVSLVSFVPEAEAAAVLDGFLGRALTPSEQIRLWLYRSYLWLILIAETAVRGYPEKENAELMAFATGMLSSDLAELAAV</sequence>
<dbReference type="Pfam" id="PF01636">
    <property type="entry name" value="APH"/>
    <property type="match status" value="1"/>
</dbReference>
<dbReference type="PANTHER" id="PTHR21310:SF15">
    <property type="entry name" value="AMINOGLYCOSIDE PHOSPHOTRANSFERASE DOMAIN-CONTAINING PROTEIN"/>
    <property type="match status" value="1"/>
</dbReference>
<feature type="domain" description="Aminoglycoside phosphotransferase" evidence="1">
    <location>
        <begin position="34"/>
        <end position="272"/>
    </location>
</feature>
<dbReference type="InterPro" id="IPR051678">
    <property type="entry name" value="AGP_Transferase"/>
</dbReference>
<protein>
    <submittedName>
        <fullName evidence="2">Phosphotransferase</fullName>
    </submittedName>
</protein>
<keyword evidence="3" id="KW-1185">Reference proteome</keyword>
<reference evidence="2 3" key="1">
    <citation type="submission" date="2021-01" db="EMBL/GenBank/DDBJ databases">
        <title>Whole genome shotgun sequence of Catellatospora bangladeshensis NBRC 107357.</title>
        <authorList>
            <person name="Komaki H."/>
            <person name="Tamura T."/>
        </authorList>
    </citation>
    <scope>NUCLEOTIDE SEQUENCE [LARGE SCALE GENOMIC DNA]</scope>
    <source>
        <strain evidence="2 3">NBRC 107357</strain>
    </source>
</reference>
<dbReference type="EMBL" id="BONF01000010">
    <property type="protein sequence ID" value="GIF80617.1"/>
    <property type="molecule type" value="Genomic_DNA"/>
</dbReference>
<dbReference type="SUPFAM" id="SSF56112">
    <property type="entry name" value="Protein kinase-like (PK-like)"/>
    <property type="match status" value="1"/>
</dbReference>
<proteinExistence type="predicted"/>